<dbReference type="SUPFAM" id="SSF52540">
    <property type="entry name" value="P-loop containing nucleoside triphosphate hydrolases"/>
    <property type="match status" value="1"/>
</dbReference>
<sequence length="263" mass="28829">MSANHQKITTRCDSIDSILQGGISVGEVTELCGENATGKTQLCLSIACQLPPSLGGMYGATIYIHAIGPFPIRRLTSLIPFILDTALDPNDNPCDHITTKQVESPYELPDVLDWVVKFIKQSHNTCRHVRLVVIDSIASICTSHFENTAQGLESRTQLLRAIGYGLKSIASQYNVAVLVVNNVIDVFPIDSDSSTHFMMSSGRKVRPALGNGWTRNIGTRLFLSKSINSADQTYVRMISILLSSMLELDVCRFKITEKGVVDA</sequence>
<dbReference type="RefSeq" id="XP_021855636.2">
    <property type="nucleotide sequence ID" value="XM_021999944.2"/>
</dbReference>
<dbReference type="Pfam" id="PF08423">
    <property type="entry name" value="Rad51"/>
    <property type="match status" value="1"/>
</dbReference>
<dbReference type="GO" id="GO:0005657">
    <property type="term" value="C:replication fork"/>
    <property type="evidence" value="ECO:0000318"/>
    <property type="project" value="GO_Central"/>
</dbReference>
<dbReference type="GO" id="GO:0045003">
    <property type="term" value="P:double-strand break repair via synthesis-dependent strand annealing"/>
    <property type="evidence" value="ECO:0000318"/>
    <property type="project" value="GO_Central"/>
</dbReference>
<dbReference type="InterPro" id="IPR013632">
    <property type="entry name" value="Rad51_C"/>
</dbReference>
<dbReference type="PROSITE" id="PS50162">
    <property type="entry name" value="RECA_2"/>
    <property type="match status" value="1"/>
</dbReference>
<reference evidence="2" key="1">
    <citation type="journal article" date="2021" name="Nat. Commun.">
        <title>Genomic analyses provide insights into spinach domestication and the genetic basis of agronomic traits.</title>
        <authorList>
            <person name="Cai X."/>
            <person name="Sun X."/>
            <person name="Xu C."/>
            <person name="Sun H."/>
            <person name="Wang X."/>
            <person name="Ge C."/>
            <person name="Zhang Z."/>
            <person name="Wang Q."/>
            <person name="Fei Z."/>
            <person name="Jiao C."/>
            <person name="Wang Q."/>
        </authorList>
    </citation>
    <scope>NUCLEOTIDE SEQUENCE [LARGE SCALE GENOMIC DNA]</scope>
    <source>
        <strain evidence="2">cv. Varoflay</strain>
    </source>
</reference>
<dbReference type="GO" id="GO:0005524">
    <property type="term" value="F:ATP binding"/>
    <property type="evidence" value="ECO:0007669"/>
    <property type="project" value="InterPro"/>
</dbReference>
<dbReference type="GO" id="GO:0000722">
    <property type="term" value="P:telomere maintenance via recombination"/>
    <property type="evidence" value="ECO:0000318"/>
    <property type="project" value="GO_Central"/>
</dbReference>
<dbReference type="GO" id="GO:0090656">
    <property type="term" value="P:t-circle formation"/>
    <property type="evidence" value="ECO:0000318"/>
    <property type="project" value="GO_Central"/>
</dbReference>
<evidence type="ECO:0000313" key="3">
    <source>
        <dbReference type="RefSeq" id="XP_021855636.2"/>
    </source>
</evidence>
<gene>
    <name evidence="3" type="primary">LOC110794969</name>
</gene>
<evidence type="ECO:0000259" key="1">
    <source>
        <dbReference type="PROSITE" id="PS50162"/>
    </source>
</evidence>
<organism evidence="2 3">
    <name type="scientific">Spinacia oleracea</name>
    <name type="common">Spinach</name>
    <dbReference type="NCBI Taxonomy" id="3562"/>
    <lineage>
        <taxon>Eukaryota</taxon>
        <taxon>Viridiplantae</taxon>
        <taxon>Streptophyta</taxon>
        <taxon>Embryophyta</taxon>
        <taxon>Tracheophyta</taxon>
        <taxon>Spermatophyta</taxon>
        <taxon>Magnoliopsida</taxon>
        <taxon>eudicotyledons</taxon>
        <taxon>Gunneridae</taxon>
        <taxon>Pentapetalae</taxon>
        <taxon>Caryophyllales</taxon>
        <taxon>Chenopodiaceae</taxon>
        <taxon>Chenopodioideae</taxon>
        <taxon>Anserineae</taxon>
        <taxon>Spinacia</taxon>
    </lineage>
</organism>
<proteinExistence type="predicted"/>
<dbReference type="AlphaFoldDB" id="A0A9R0IU69"/>
<dbReference type="InterPro" id="IPR027417">
    <property type="entry name" value="P-loop_NTPase"/>
</dbReference>
<keyword evidence="2" id="KW-1185">Reference proteome</keyword>
<feature type="domain" description="RecA family profile 1" evidence="1">
    <location>
        <begin position="4"/>
        <end position="183"/>
    </location>
</feature>
<dbReference type="InterPro" id="IPR020588">
    <property type="entry name" value="RecA_ATP-bd"/>
</dbReference>
<dbReference type="PANTHER" id="PTHR46487:SF1">
    <property type="entry name" value="DNA REPAIR PROTEIN XRCC3"/>
    <property type="match status" value="1"/>
</dbReference>
<dbReference type="GO" id="GO:0071140">
    <property type="term" value="P:resolution of mitotic recombination intermediates"/>
    <property type="evidence" value="ECO:0000318"/>
    <property type="project" value="GO_Central"/>
</dbReference>
<accession>A0A9R0IU69</accession>
<dbReference type="GO" id="GO:0000400">
    <property type="term" value="F:four-way junction DNA binding"/>
    <property type="evidence" value="ECO:0007669"/>
    <property type="project" value="TreeGrafter"/>
</dbReference>
<dbReference type="GO" id="GO:0033065">
    <property type="term" value="C:Rad51C-XRCC3 complex"/>
    <property type="evidence" value="ECO:0000318"/>
    <property type="project" value="GO_Central"/>
</dbReference>
<dbReference type="Proteomes" id="UP000813463">
    <property type="component" value="Chromosome 3"/>
</dbReference>
<reference evidence="3" key="2">
    <citation type="submission" date="2025-08" db="UniProtKB">
        <authorList>
            <consortium name="RefSeq"/>
        </authorList>
    </citation>
    <scope>IDENTIFICATION</scope>
    <source>
        <tissue evidence="3">Leaf</tissue>
    </source>
</reference>
<dbReference type="PANTHER" id="PTHR46487">
    <property type="entry name" value="DNA REPAIR PROTEIN XRCC3"/>
    <property type="match status" value="1"/>
</dbReference>
<dbReference type="Gene3D" id="3.40.50.300">
    <property type="entry name" value="P-loop containing nucleotide triphosphate hydrolases"/>
    <property type="match status" value="1"/>
</dbReference>
<evidence type="ECO:0000313" key="2">
    <source>
        <dbReference type="Proteomes" id="UP000813463"/>
    </source>
</evidence>
<name>A0A9R0IU69_SPIOL</name>
<dbReference type="GO" id="GO:0140664">
    <property type="term" value="F:ATP-dependent DNA damage sensor activity"/>
    <property type="evidence" value="ECO:0007669"/>
    <property type="project" value="InterPro"/>
</dbReference>
<dbReference type="GeneID" id="110794969"/>
<protein>
    <submittedName>
        <fullName evidence="3">DNA repair protein XRCC3 homolog</fullName>
    </submittedName>
</protein>
<dbReference type="KEGG" id="soe:110794969"/>